<dbReference type="PRINTS" id="PR00455">
    <property type="entry name" value="HTHTETR"/>
</dbReference>
<evidence type="ECO:0000256" key="4">
    <source>
        <dbReference type="PROSITE-ProRule" id="PRU00335"/>
    </source>
</evidence>
<dbReference type="PANTHER" id="PTHR30055">
    <property type="entry name" value="HTH-TYPE TRANSCRIPTIONAL REGULATOR RUTR"/>
    <property type="match status" value="1"/>
</dbReference>
<evidence type="ECO:0000259" key="5">
    <source>
        <dbReference type="PROSITE" id="PS50977"/>
    </source>
</evidence>
<feature type="domain" description="HTH tetR-type" evidence="5">
    <location>
        <begin position="14"/>
        <end position="74"/>
    </location>
</feature>
<sequence>MTREAAGKRGYHHGDLRRAVIDAVLDLVWERGAHGFSLAEAARRAGVSVAAPYRHFADREAVLAAAATEGFDALADVLLAAQGTAGEGRLAEEFAAAYVAFALESPARFTVMFAARLDKPKYPDLMTAADRTGPPLRAAVEHLPDPDGAVARVWAIAHGAATLAVEGVLTRYHATGETADSVVRSAVRDWEAGAGGRGGVE</sequence>
<dbReference type="InterPro" id="IPR009057">
    <property type="entry name" value="Homeodomain-like_sf"/>
</dbReference>
<name>A0AA45R580_9PSEU</name>
<proteinExistence type="predicted"/>
<protein>
    <submittedName>
        <fullName evidence="6">TetR/AcrR family transcriptional regulator</fullName>
    </submittedName>
</protein>
<gene>
    <name evidence="6" type="ORF">KCV87_05500</name>
</gene>
<dbReference type="EMBL" id="CP073249">
    <property type="protein sequence ID" value="QUF05554.1"/>
    <property type="molecule type" value="Genomic_DNA"/>
</dbReference>
<dbReference type="GO" id="GO:0003700">
    <property type="term" value="F:DNA-binding transcription factor activity"/>
    <property type="evidence" value="ECO:0007669"/>
    <property type="project" value="TreeGrafter"/>
</dbReference>
<dbReference type="Proteomes" id="UP000677152">
    <property type="component" value="Chromosome"/>
</dbReference>
<dbReference type="Pfam" id="PF00440">
    <property type="entry name" value="TetR_N"/>
    <property type="match status" value="1"/>
</dbReference>
<dbReference type="InterPro" id="IPR001647">
    <property type="entry name" value="HTH_TetR"/>
</dbReference>
<dbReference type="InterPro" id="IPR025996">
    <property type="entry name" value="MT1864/Rv1816-like_C"/>
</dbReference>
<dbReference type="Pfam" id="PF13305">
    <property type="entry name" value="TetR_C_33"/>
    <property type="match status" value="1"/>
</dbReference>
<dbReference type="InterPro" id="IPR050109">
    <property type="entry name" value="HTH-type_TetR-like_transc_reg"/>
</dbReference>
<dbReference type="GO" id="GO:0000976">
    <property type="term" value="F:transcription cis-regulatory region binding"/>
    <property type="evidence" value="ECO:0007669"/>
    <property type="project" value="TreeGrafter"/>
</dbReference>
<evidence type="ECO:0000256" key="3">
    <source>
        <dbReference type="ARBA" id="ARBA00023163"/>
    </source>
</evidence>
<dbReference type="SUPFAM" id="SSF48498">
    <property type="entry name" value="Tetracyclin repressor-like, C-terminal domain"/>
    <property type="match status" value="1"/>
</dbReference>
<dbReference type="PANTHER" id="PTHR30055:SF220">
    <property type="entry name" value="TETR-FAMILY REGULATORY PROTEIN"/>
    <property type="match status" value="1"/>
</dbReference>
<evidence type="ECO:0000256" key="1">
    <source>
        <dbReference type="ARBA" id="ARBA00023015"/>
    </source>
</evidence>
<dbReference type="PROSITE" id="PS50977">
    <property type="entry name" value="HTH_TETR_2"/>
    <property type="match status" value="1"/>
</dbReference>
<evidence type="ECO:0000256" key="2">
    <source>
        <dbReference type="ARBA" id="ARBA00023125"/>
    </source>
</evidence>
<keyword evidence="2 4" id="KW-0238">DNA-binding</keyword>
<keyword evidence="3" id="KW-0804">Transcription</keyword>
<dbReference type="InterPro" id="IPR036271">
    <property type="entry name" value="Tet_transcr_reg_TetR-rel_C_sf"/>
</dbReference>
<accession>A0AA45R580</accession>
<evidence type="ECO:0000313" key="7">
    <source>
        <dbReference type="Proteomes" id="UP000677152"/>
    </source>
</evidence>
<reference evidence="6" key="1">
    <citation type="submission" date="2021-04" db="EMBL/GenBank/DDBJ databases">
        <title>Genomic sequence of Actinosynnema pretiosum subsp. pretiosum ATCC 31280 (C-14919).</title>
        <authorList>
            <person name="Bai L."/>
            <person name="Wang X."/>
            <person name="Xiao Y."/>
        </authorList>
    </citation>
    <scope>NUCLEOTIDE SEQUENCE</scope>
    <source>
        <strain evidence="6">ATCC 31280</strain>
    </source>
</reference>
<keyword evidence="1" id="KW-0805">Transcription regulation</keyword>
<dbReference type="AlphaFoldDB" id="A0AA45R580"/>
<evidence type="ECO:0000313" key="6">
    <source>
        <dbReference type="EMBL" id="QUF05554.1"/>
    </source>
</evidence>
<dbReference type="Gene3D" id="1.10.357.10">
    <property type="entry name" value="Tetracycline Repressor, domain 2"/>
    <property type="match status" value="1"/>
</dbReference>
<dbReference type="SUPFAM" id="SSF46689">
    <property type="entry name" value="Homeodomain-like"/>
    <property type="match status" value="1"/>
</dbReference>
<organism evidence="6 7">
    <name type="scientific">Actinosynnema pretiosum subsp. pretiosum</name>
    <dbReference type="NCBI Taxonomy" id="103721"/>
    <lineage>
        <taxon>Bacteria</taxon>
        <taxon>Bacillati</taxon>
        <taxon>Actinomycetota</taxon>
        <taxon>Actinomycetes</taxon>
        <taxon>Pseudonocardiales</taxon>
        <taxon>Pseudonocardiaceae</taxon>
        <taxon>Actinosynnema</taxon>
    </lineage>
</organism>
<feature type="DNA-binding region" description="H-T-H motif" evidence="4">
    <location>
        <begin position="37"/>
        <end position="56"/>
    </location>
</feature>